<accession>A0A9P0HQX1</accession>
<protein>
    <submittedName>
        <fullName evidence="1">Uncharacterized protein</fullName>
    </submittedName>
</protein>
<evidence type="ECO:0000313" key="2">
    <source>
        <dbReference type="Proteomes" id="UP001152798"/>
    </source>
</evidence>
<gene>
    <name evidence="1" type="ORF">NEZAVI_LOCUS14538</name>
</gene>
<keyword evidence="2" id="KW-1185">Reference proteome</keyword>
<evidence type="ECO:0000313" key="1">
    <source>
        <dbReference type="EMBL" id="CAH1406649.1"/>
    </source>
</evidence>
<dbReference type="EMBL" id="OV725082">
    <property type="protein sequence ID" value="CAH1406649.1"/>
    <property type="molecule type" value="Genomic_DNA"/>
</dbReference>
<sequence length="68" mass="7662">MEKPSLAPRPTALSAPRDSFKNQLAALQTQRTPAHLDPDLEDFDLLRNGFAEAIGIQDLPGHRDRRFH</sequence>
<reference evidence="1" key="1">
    <citation type="submission" date="2022-01" db="EMBL/GenBank/DDBJ databases">
        <authorList>
            <person name="King R."/>
        </authorList>
    </citation>
    <scope>NUCLEOTIDE SEQUENCE</scope>
</reference>
<dbReference type="Proteomes" id="UP001152798">
    <property type="component" value="Chromosome 6"/>
</dbReference>
<dbReference type="AlphaFoldDB" id="A0A9P0HQX1"/>
<proteinExistence type="predicted"/>
<name>A0A9P0HQX1_NEZVI</name>
<organism evidence="1 2">
    <name type="scientific">Nezara viridula</name>
    <name type="common">Southern green stink bug</name>
    <name type="synonym">Cimex viridulus</name>
    <dbReference type="NCBI Taxonomy" id="85310"/>
    <lineage>
        <taxon>Eukaryota</taxon>
        <taxon>Metazoa</taxon>
        <taxon>Ecdysozoa</taxon>
        <taxon>Arthropoda</taxon>
        <taxon>Hexapoda</taxon>
        <taxon>Insecta</taxon>
        <taxon>Pterygota</taxon>
        <taxon>Neoptera</taxon>
        <taxon>Paraneoptera</taxon>
        <taxon>Hemiptera</taxon>
        <taxon>Heteroptera</taxon>
        <taxon>Panheteroptera</taxon>
        <taxon>Pentatomomorpha</taxon>
        <taxon>Pentatomoidea</taxon>
        <taxon>Pentatomidae</taxon>
        <taxon>Pentatominae</taxon>
        <taxon>Nezara</taxon>
    </lineage>
</organism>